<evidence type="ECO:0000313" key="16">
    <source>
        <dbReference type="Proteomes" id="UP001359469"/>
    </source>
</evidence>
<dbReference type="PROSITE" id="PS00599">
    <property type="entry name" value="AA_TRANSFER_CLASS_2"/>
    <property type="match status" value="1"/>
</dbReference>
<keyword evidence="6 13" id="KW-0663">Pyridoxal phosphate</keyword>
<protein>
    <recommendedName>
        <fullName evidence="4">5-aminolevulinate synthase</fullName>
        <ecNumber evidence="4">2.3.1.37</ecNumber>
    </recommendedName>
    <alternativeName>
        <fullName evidence="9">5-aminolevulinic acid synthase</fullName>
    </alternativeName>
    <alternativeName>
        <fullName evidence="10">Delta-ALA synthase</fullName>
    </alternativeName>
    <alternativeName>
        <fullName evidence="11">Delta-aminolevulinate synthase</fullName>
    </alternativeName>
</protein>
<dbReference type="EMBL" id="JBBBOO010000007">
    <property type="protein sequence ID" value="MEI7064375.1"/>
    <property type="molecule type" value="Genomic_DNA"/>
</dbReference>
<evidence type="ECO:0000256" key="7">
    <source>
        <dbReference type="ARBA" id="ARBA00023133"/>
    </source>
</evidence>
<organism evidence="15 16">
    <name type="scientific">Dickeya chrysanthemi</name>
    <name type="common">Pectobacterium chrysanthemi</name>
    <name type="synonym">Erwinia chrysanthemi</name>
    <dbReference type="NCBI Taxonomy" id="556"/>
    <lineage>
        <taxon>Bacteria</taxon>
        <taxon>Pseudomonadati</taxon>
        <taxon>Pseudomonadota</taxon>
        <taxon>Gammaproteobacteria</taxon>
        <taxon>Enterobacterales</taxon>
        <taxon>Pectobacteriaceae</taxon>
        <taxon>Dickeya</taxon>
    </lineage>
</organism>
<comment type="pathway">
    <text evidence="2">Porphyrin-containing compound metabolism; protoporphyrin-IX biosynthesis; 5-aminolevulinate from glycine: step 1/1.</text>
</comment>
<evidence type="ECO:0000256" key="12">
    <source>
        <dbReference type="ARBA" id="ARBA00047654"/>
    </source>
</evidence>
<keyword evidence="16" id="KW-1185">Reference proteome</keyword>
<feature type="domain" description="Aminotransferase class I/classII large" evidence="14">
    <location>
        <begin position="45"/>
        <end position="388"/>
    </location>
</feature>
<comment type="similarity">
    <text evidence="3 13">Belongs to the class-II pyridoxal-phosphate-dependent aminotransferase family.</text>
</comment>
<dbReference type="CDD" id="cd06454">
    <property type="entry name" value="KBL_like"/>
    <property type="match status" value="1"/>
</dbReference>
<dbReference type="Gene3D" id="3.40.640.10">
    <property type="entry name" value="Type I PLP-dependent aspartate aminotransferase-like (Major domain)"/>
    <property type="match status" value="1"/>
</dbReference>
<dbReference type="InterPro" id="IPR015421">
    <property type="entry name" value="PyrdxlP-dep_Trfase_major"/>
</dbReference>
<dbReference type="Gene3D" id="3.90.1150.10">
    <property type="entry name" value="Aspartate Aminotransferase, domain 1"/>
    <property type="match status" value="1"/>
</dbReference>
<gene>
    <name evidence="15" type="primary">hemA</name>
    <name evidence="15" type="ORF">WCU84_11965</name>
</gene>
<evidence type="ECO:0000256" key="11">
    <source>
        <dbReference type="ARBA" id="ARBA00032773"/>
    </source>
</evidence>
<evidence type="ECO:0000256" key="2">
    <source>
        <dbReference type="ARBA" id="ARBA00005029"/>
    </source>
</evidence>
<dbReference type="PANTHER" id="PTHR13693:SF102">
    <property type="entry name" value="2-AMINO-3-KETOBUTYRATE COENZYME A LIGASE, MITOCHONDRIAL"/>
    <property type="match status" value="1"/>
</dbReference>
<dbReference type="InterPro" id="IPR004839">
    <property type="entry name" value="Aminotransferase_I/II_large"/>
</dbReference>
<comment type="catalytic activity">
    <reaction evidence="12">
        <text>succinyl-CoA + glycine + H(+) = 5-aminolevulinate + CO2 + CoA</text>
        <dbReference type="Rhea" id="RHEA:12921"/>
        <dbReference type="ChEBI" id="CHEBI:15378"/>
        <dbReference type="ChEBI" id="CHEBI:16526"/>
        <dbReference type="ChEBI" id="CHEBI:57287"/>
        <dbReference type="ChEBI" id="CHEBI:57292"/>
        <dbReference type="ChEBI" id="CHEBI:57305"/>
        <dbReference type="ChEBI" id="CHEBI:356416"/>
        <dbReference type="EC" id="2.3.1.37"/>
    </reaction>
</comment>
<dbReference type="InterPro" id="IPR015424">
    <property type="entry name" value="PyrdxlP-dep_Trfase"/>
</dbReference>
<dbReference type="InterPro" id="IPR001917">
    <property type="entry name" value="Aminotrans_II_pyridoxalP_BS"/>
</dbReference>
<dbReference type="SUPFAM" id="SSF53383">
    <property type="entry name" value="PLP-dependent transferases"/>
    <property type="match status" value="1"/>
</dbReference>
<evidence type="ECO:0000256" key="6">
    <source>
        <dbReference type="ARBA" id="ARBA00022898"/>
    </source>
</evidence>
<reference evidence="15 16" key="1">
    <citation type="submission" date="2024-03" db="EMBL/GenBank/DDBJ databases">
        <title>Analysis of soft rot Pectobacteriaceae population diversity in US potato growing regions between 2016 and 2022.</title>
        <authorList>
            <person name="Ma X."/>
            <person name="Zhang X."/>
            <person name="Stodghill P."/>
            <person name="Rioux R."/>
            <person name="Babler B."/>
            <person name="Shrestha S."/>
            <person name="Babler B."/>
            <person name="Rivedal H."/>
            <person name="Frost K."/>
            <person name="Hao J."/>
            <person name="Secor G."/>
            <person name="Swingle B."/>
        </authorList>
    </citation>
    <scope>NUCLEOTIDE SEQUENCE [LARGE SCALE GENOMIC DNA]</scope>
    <source>
        <strain evidence="15 16">SR64</strain>
    </source>
</reference>
<proteinExistence type="inferred from homology"/>
<evidence type="ECO:0000256" key="5">
    <source>
        <dbReference type="ARBA" id="ARBA00022679"/>
    </source>
</evidence>
<comment type="cofactor">
    <cofactor evidence="1 13">
        <name>pyridoxal 5'-phosphate</name>
        <dbReference type="ChEBI" id="CHEBI:597326"/>
    </cofactor>
</comment>
<keyword evidence="8 15" id="KW-0012">Acyltransferase</keyword>
<evidence type="ECO:0000256" key="8">
    <source>
        <dbReference type="ARBA" id="ARBA00023315"/>
    </source>
</evidence>
<comment type="caution">
    <text evidence="15">The sequence shown here is derived from an EMBL/GenBank/DDBJ whole genome shotgun (WGS) entry which is preliminary data.</text>
</comment>
<evidence type="ECO:0000256" key="9">
    <source>
        <dbReference type="ARBA" id="ARBA00031691"/>
    </source>
</evidence>
<dbReference type="EC" id="2.3.1.37" evidence="4"/>
<dbReference type="InterPro" id="IPR015422">
    <property type="entry name" value="PyrdxlP-dep_Trfase_small"/>
</dbReference>
<evidence type="ECO:0000256" key="1">
    <source>
        <dbReference type="ARBA" id="ARBA00001933"/>
    </source>
</evidence>
<evidence type="ECO:0000256" key="10">
    <source>
        <dbReference type="ARBA" id="ARBA00031945"/>
    </source>
</evidence>
<dbReference type="Pfam" id="PF00155">
    <property type="entry name" value="Aminotran_1_2"/>
    <property type="match status" value="1"/>
</dbReference>
<dbReference type="NCBIfam" id="TIGR01821">
    <property type="entry name" value="5aminolev_synth"/>
    <property type="match status" value="1"/>
</dbReference>
<dbReference type="InterPro" id="IPR050087">
    <property type="entry name" value="AON_synthase_class-II"/>
</dbReference>
<keyword evidence="7" id="KW-0350">Heme biosynthesis</keyword>
<sequence>MYEIFFSEKVDALKKTGQYRNFVTLNRICGKYPLADITEDHSSAVVWCSNDYLGMSQHPVVRQAMHTAVDLYGAGAGGSRNIGGNHELFDKLESSLAEWHNKEAALVFPTGFSSNDATLQCLLHLMDDIVIISDELNHASIINGIRAVKVQKEIFLHNDVKHLEKILSSYPLERKKLIVFESVYSMDGDVSPIPEIIRLAKKYNAMTFLDEVHAIGMYGNRGAGKADEMHVADQVDIIQGTMGKAIGLIGGYIASSAIVIDTIRSFATGFIFTTSLPPAIVAGCLASLNYIKDHHGLRESLHNNSALLRFALGEMKIPVMPCSSTHVLPILVGNAGKCRAAAERLLREHHIYLQPINFPSVPVGTERFRINATPNHTREQIMHLASSLRETFEYFGIPLVAQNSIKEEAV</sequence>
<dbReference type="RefSeq" id="WP_336729701.1">
    <property type="nucleotide sequence ID" value="NZ_JBBBOO010000007.1"/>
</dbReference>
<name>A0ABU8JPC8_DICCH</name>
<dbReference type="GO" id="GO:0003870">
    <property type="term" value="F:5-aminolevulinate synthase activity"/>
    <property type="evidence" value="ECO:0007669"/>
    <property type="project" value="UniProtKB-EC"/>
</dbReference>
<evidence type="ECO:0000313" key="15">
    <source>
        <dbReference type="EMBL" id="MEI7064375.1"/>
    </source>
</evidence>
<evidence type="ECO:0000259" key="14">
    <source>
        <dbReference type="Pfam" id="PF00155"/>
    </source>
</evidence>
<evidence type="ECO:0000256" key="13">
    <source>
        <dbReference type="RuleBase" id="RU003693"/>
    </source>
</evidence>
<evidence type="ECO:0000256" key="4">
    <source>
        <dbReference type="ARBA" id="ARBA00013257"/>
    </source>
</evidence>
<dbReference type="Proteomes" id="UP001359469">
    <property type="component" value="Unassembled WGS sequence"/>
</dbReference>
<dbReference type="InterPro" id="IPR010961">
    <property type="entry name" value="4pyrrol_synth_NH2levulA_synth"/>
</dbReference>
<dbReference type="PANTHER" id="PTHR13693">
    <property type="entry name" value="CLASS II AMINOTRANSFERASE/8-AMINO-7-OXONONANOATE SYNTHASE"/>
    <property type="match status" value="1"/>
</dbReference>
<accession>A0ABU8JPC8</accession>
<evidence type="ECO:0000256" key="3">
    <source>
        <dbReference type="ARBA" id="ARBA00008392"/>
    </source>
</evidence>
<keyword evidence="5 15" id="KW-0808">Transferase</keyword>